<evidence type="ECO:0000256" key="1">
    <source>
        <dbReference type="SAM" id="Phobius"/>
    </source>
</evidence>
<evidence type="ECO:0000313" key="3">
    <source>
        <dbReference type="Proteomes" id="UP001169069"/>
    </source>
</evidence>
<gene>
    <name evidence="2" type="ORF">PGH07_08655</name>
</gene>
<feature type="transmembrane region" description="Helical" evidence="1">
    <location>
        <begin position="131"/>
        <end position="153"/>
    </location>
</feature>
<feature type="transmembrane region" description="Helical" evidence="1">
    <location>
        <begin position="85"/>
        <end position="110"/>
    </location>
</feature>
<protein>
    <submittedName>
        <fullName evidence="2">DUF420 domain-containing protein</fullName>
    </submittedName>
</protein>
<keyword evidence="3" id="KW-1185">Reference proteome</keyword>
<sequence>MFEAGFLGTRAPLFMDIVTIIVALLPFLILGAISLAKRKLYNLHATVQKILFIVSVIVVVYFEYGVRNVGGFDAFMEGSSTPKGYAFWVLIFHIAIAVVTLGIWINTLLRAKRDRRMNVLPGMYSISHKKAGMRTFTGIVLTSVTGIWVYYLLFVN</sequence>
<dbReference type="Pfam" id="PF04238">
    <property type="entry name" value="DUF420"/>
    <property type="match status" value="1"/>
</dbReference>
<dbReference type="Proteomes" id="UP001169069">
    <property type="component" value="Unassembled WGS sequence"/>
</dbReference>
<keyword evidence="1" id="KW-0472">Membrane</keyword>
<keyword evidence="1" id="KW-0812">Transmembrane</keyword>
<organism evidence="2 3">
    <name type="scientific">Sulfurovum zhangzhouensis</name>
    <dbReference type="NCBI Taxonomy" id="3019067"/>
    <lineage>
        <taxon>Bacteria</taxon>
        <taxon>Pseudomonadati</taxon>
        <taxon>Campylobacterota</taxon>
        <taxon>Epsilonproteobacteria</taxon>
        <taxon>Campylobacterales</taxon>
        <taxon>Sulfurovaceae</taxon>
        <taxon>Sulfurovum</taxon>
    </lineage>
</organism>
<comment type="caution">
    <text evidence="2">The sequence shown here is derived from an EMBL/GenBank/DDBJ whole genome shotgun (WGS) entry which is preliminary data.</text>
</comment>
<accession>A0ABT7QZH2</accession>
<dbReference type="RefSeq" id="WP_289414033.1">
    <property type="nucleotide sequence ID" value="NZ_JAQIBD010000003.1"/>
</dbReference>
<feature type="transmembrane region" description="Helical" evidence="1">
    <location>
        <begin position="12"/>
        <end position="35"/>
    </location>
</feature>
<evidence type="ECO:0000313" key="2">
    <source>
        <dbReference type="EMBL" id="MDM5272249.1"/>
    </source>
</evidence>
<dbReference type="InterPro" id="IPR007352">
    <property type="entry name" value="DUF420"/>
</dbReference>
<reference evidence="2" key="1">
    <citation type="submission" date="2023-01" db="EMBL/GenBank/DDBJ databases">
        <title>Sulfurovum sp. zt1-1 genome assembly.</title>
        <authorList>
            <person name="Wang J."/>
        </authorList>
    </citation>
    <scope>NUCLEOTIDE SEQUENCE</scope>
    <source>
        <strain evidence="2">Zt1-1</strain>
    </source>
</reference>
<name>A0ABT7QZH2_9BACT</name>
<proteinExistence type="predicted"/>
<keyword evidence="1" id="KW-1133">Transmembrane helix</keyword>
<dbReference type="EMBL" id="JAQIBD010000003">
    <property type="protein sequence ID" value="MDM5272249.1"/>
    <property type="molecule type" value="Genomic_DNA"/>
</dbReference>
<feature type="transmembrane region" description="Helical" evidence="1">
    <location>
        <begin position="47"/>
        <end position="65"/>
    </location>
</feature>